<dbReference type="NCBIfam" id="NF040910">
    <property type="entry name" value="CD1375_fam"/>
    <property type="match status" value="1"/>
</dbReference>
<sequence length="58" mass="6708">MSRLREFALKILLRKEKGIMAVIYATLIVKGKKTLDQVPALIRKQVEEILKDLEVEVE</sequence>
<dbReference type="GeneID" id="54987493"/>
<keyword evidence="2" id="KW-1185">Reference proteome</keyword>
<evidence type="ECO:0000313" key="1">
    <source>
        <dbReference type="EMBL" id="AUV56682.1"/>
    </source>
</evidence>
<accession>A0A2K9V3N3</accession>
<proteinExistence type="predicted"/>
<dbReference type="Proteomes" id="UP000240268">
    <property type="component" value="Segment"/>
</dbReference>
<protein>
    <submittedName>
        <fullName evidence="1">Uncharacterized protein</fullName>
    </submittedName>
</protein>
<evidence type="ECO:0000313" key="2">
    <source>
        <dbReference type="Proteomes" id="UP000240268"/>
    </source>
</evidence>
<dbReference type="InterPro" id="IPR047907">
    <property type="entry name" value="CD1375-like"/>
</dbReference>
<dbReference type="KEGG" id="vg:54987493"/>
<organism evidence="1 2">
    <name type="scientific">Faecalibacterium phage FP_Brigit</name>
    <dbReference type="NCBI Taxonomy" id="2070181"/>
    <lineage>
        <taxon>Viruses</taxon>
        <taxon>Duplodnaviria</taxon>
        <taxon>Heunggongvirae</taxon>
        <taxon>Uroviricota</taxon>
        <taxon>Caudoviricetes</taxon>
        <taxon>Brigitvirus</taxon>
        <taxon>Brigitvirus brigit</taxon>
    </lineage>
</organism>
<name>A0A2K9V3N3_9CAUD</name>
<reference evidence="1 2" key="1">
    <citation type="submission" date="2017-12" db="EMBL/GenBank/DDBJ databases">
        <title>Phages infecting Faecalibacterium prausnitzii belong to novel viral genera that help decipher intestinal viromes.</title>
        <authorList>
            <person name="Petit M.-A."/>
            <person name="De Paepe M."/>
            <person name="Benevides L."/>
            <person name="Langella P."/>
        </authorList>
    </citation>
    <scope>NUCLEOTIDE SEQUENCE [LARGE SCALE GENOMIC DNA]</scope>
</reference>
<dbReference type="EMBL" id="MG711465">
    <property type="protein sequence ID" value="AUV56682.1"/>
    <property type="molecule type" value="Genomic_DNA"/>
</dbReference>
<dbReference type="RefSeq" id="YP_009797084.1">
    <property type="nucleotide sequence ID" value="NC_047909.1"/>
</dbReference>